<evidence type="ECO:0000313" key="2">
    <source>
        <dbReference type="Proteomes" id="UP000215914"/>
    </source>
</evidence>
<name>A0A251T5F4_HELAN</name>
<organism evidence="1 2">
    <name type="scientific">Helianthus annuus</name>
    <name type="common">Common sunflower</name>
    <dbReference type="NCBI Taxonomy" id="4232"/>
    <lineage>
        <taxon>Eukaryota</taxon>
        <taxon>Viridiplantae</taxon>
        <taxon>Streptophyta</taxon>
        <taxon>Embryophyta</taxon>
        <taxon>Tracheophyta</taxon>
        <taxon>Spermatophyta</taxon>
        <taxon>Magnoliopsida</taxon>
        <taxon>eudicotyledons</taxon>
        <taxon>Gunneridae</taxon>
        <taxon>Pentapetalae</taxon>
        <taxon>asterids</taxon>
        <taxon>campanulids</taxon>
        <taxon>Asterales</taxon>
        <taxon>Asteraceae</taxon>
        <taxon>Asteroideae</taxon>
        <taxon>Heliantheae alliance</taxon>
        <taxon>Heliantheae</taxon>
        <taxon>Helianthus</taxon>
    </lineage>
</organism>
<reference evidence="2" key="1">
    <citation type="journal article" date="2017" name="Nature">
        <title>The sunflower genome provides insights into oil metabolism, flowering and Asterid evolution.</title>
        <authorList>
            <person name="Badouin H."/>
            <person name="Gouzy J."/>
            <person name="Grassa C.J."/>
            <person name="Murat F."/>
            <person name="Staton S.E."/>
            <person name="Cottret L."/>
            <person name="Lelandais-Briere C."/>
            <person name="Owens G.L."/>
            <person name="Carrere S."/>
            <person name="Mayjonade B."/>
            <person name="Legrand L."/>
            <person name="Gill N."/>
            <person name="Kane N.C."/>
            <person name="Bowers J.E."/>
            <person name="Hubner S."/>
            <person name="Bellec A."/>
            <person name="Berard A."/>
            <person name="Berges H."/>
            <person name="Blanchet N."/>
            <person name="Boniface M.C."/>
            <person name="Brunel D."/>
            <person name="Catrice O."/>
            <person name="Chaidir N."/>
            <person name="Claudel C."/>
            <person name="Donnadieu C."/>
            <person name="Faraut T."/>
            <person name="Fievet G."/>
            <person name="Helmstetter N."/>
            <person name="King M."/>
            <person name="Knapp S.J."/>
            <person name="Lai Z."/>
            <person name="Le Paslier M.C."/>
            <person name="Lippi Y."/>
            <person name="Lorenzon L."/>
            <person name="Mandel J.R."/>
            <person name="Marage G."/>
            <person name="Marchand G."/>
            <person name="Marquand E."/>
            <person name="Bret-Mestries E."/>
            <person name="Morien E."/>
            <person name="Nambeesan S."/>
            <person name="Nguyen T."/>
            <person name="Pegot-Espagnet P."/>
            <person name="Pouilly N."/>
            <person name="Raftis F."/>
            <person name="Sallet E."/>
            <person name="Schiex T."/>
            <person name="Thomas J."/>
            <person name="Vandecasteele C."/>
            <person name="Vares D."/>
            <person name="Vear F."/>
            <person name="Vautrin S."/>
            <person name="Crespi M."/>
            <person name="Mangin B."/>
            <person name="Burke J.M."/>
            <person name="Salse J."/>
            <person name="Munos S."/>
            <person name="Vincourt P."/>
            <person name="Rieseberg L.H."/>
            <person name="Langlade N.B."/>
        </authorList>
    </citation>
    <scope>NUCLEOTIDE SEQUENCE [LARGE SCALE GENOMIC DNA]</scope>
    <source>
        <strain evidence="2">cv. SF193</strain>
    </source>
</reference>
<keyword evidence="2" id="KW-1185">Reference proteome</keyword>
<dbReference type="AlphaFoldDB" id="A0A251T5F4"/>
<protein>
    <recommendedName>
        <fullName evidence="3">Protein kinase domain-containing protein</fullName>
    </recommendedName>
</protein>
<proteinExistence type="predicted"/>
<evidence type="ECO:0008006" key="3">
    <source>
        <dbReference type="Google" id="ProtNLM"/>
    </source>
</evidence>
<evidence type="ECO:0000313" key="1">
    <source>
        <dbReference type="EMBL" id="OTG06029.1"/>
    </source>
</evidence>
<dbReference type="Gene3D" id="3.30.200.20">
    <property type="entry name" value="Phosphorylase Kinase, domain 1"/>
    <property type="match status" value="1"/>
</dbReference>
<gene>
    <name evidence="1" type="ORF">HannXRQ_Chr12g0380191</name>
</gene>
<dbReference type="InParanoid" id="A0A251T5F4"/>
<accession>A0A251T5F4</accession>
<dbReference type="Proteomes" id="UP000215914">
    <property type="component" value="Chromosome 12"/>
</dbReference>
<dbReference type="EMBL" id="CM007901">
    <property type="protein sequence ID" value="OTG06029.1"/>
    <property type="molecule type" value="Genomic_DNA"/>
</dbReference>
<sequence length="104" mass="12150">MKSREQKLCVREAYSFEVIRRQLDNHLSVAAVFARLAELHYKMGKFHESKSYCLNELRIKFIGQKEWETKINVLGVIEHPNLAKLIGYYAEDTEPGTQLFLVYG</sequence>